<reference evidence="2" key="1">
    <citation type="submission" date="2019-08" db="EMBL/GenBank/DDBJ databases">
        <authorList>
            <person name="Kucharzyk K."/>
            <person name="Murdoch R.W."/>
            <person name="Higgins S."/>
            <person name="Loffler F."/>
        </authorList>
    </citation>
    <scope>NUCLEOTIDE SEQUENCE</scope>
</reference>
<keyword evidence="1" id="KW-1133">Transmembrane helix</keyword>
<gene>
    <name evidence="2" type="ORF">SDC9_97620</name>
</gene>
<feature type="transmembrane region" description="Helical" evidence="1">
    <location>
        <begin position="12"/>
        <end position="33"/>
    </location>
</feature>
<evidence type="ECO:0000313" key="2">
    <source>
        <dbReference type="EMBL" id="MPM50874.1"/>
    </source>
</evidence>
<keyword evidence="1" id="KW-0812">Transmembrane</keyword>
<proteinExistence type="predicted"/>
<feature type="transmembrane region" description="Helical" evidence="1">
    <location>
        <begin position="39"/>
        <end position="61"/>
    </location>
</feature>
<name>A0A645AMM1_9ZZZZ</name>
<evidence type="ECO:0000256" key="1">
    <source>
        <dbReference type="SAM" id="Phobius"/>
    </source>
</evidence>
<feature type="transmembrane region" description="Helical" evidence="1">
    <location>
        <begin position="68"/>
        <end position="86"/>
    </location>
</feature>
<feature type="transmembrane region" description="Helical" evidence="1">
    <location>
        <begin position="106"/>
        <end position="126"/>
    </location>
</feature>
<keyword evidence="1" id="KW-0472">Membrane</keyword>
<protein>
    <submittedName>
        <fullName evidence="2">Uncharacterized protein</fullName>
    </submittedName>
</protein>
<dbReference type="AlphaFoldDB" id="A0A645AMM1"/>
<comment type="caution">
    <text evidence="2">The sequence shown here is derived from an EMBL/GenBank/DDBJ whole genome shotgun (WGS) entry which is preliminary data.</text>
</comment>
<sequence length="134" mass="14778">MLFKEFNIKTPIIEIASFGKTLLSCALNISSFISCSKSSIEFILFSFCSLIPASFSLSFMLSMAKLELLSISLLSLLLLVSFKLSFLISLEDNLHLFSKILEKSSLILVSSDFLGVSIFFTLKLGVISPNATFN</sequence>
<dbReference type="PROSITE" id="PS51257">
    <property type="entry name" value="PROKAR_LIPOPROTEIN"/>
    <property type="match status" value="1"/>
</dbReference>
<accession>A0A645AMM1</accession>
<organism evidence="2">
    <name type="scientific">bioreactor metagenome</name>
    <dbReference type="NCBI Taxonomy" id="1076179"/>
    <lineage>
        <taxon>unclassified sequences</taxon>
        <taxon>metagenomes</taxon>
        <taxon>ecological metagenomes</taxon>
    </lineage>
</organism>
<dbReference type="EMBL" id="VSSQ01013164">
    <property type="protein sequence ID" value="MPM50874.1"/>
    <property type="molecule type" value="Genomic_DNA"/>
</dbReference>